<dbReference type="InterPro" id="IPR001789">
    <property type="entry name" value="Sig_transdc_resp-reg_receiver"/>
</dbReference>
<keyword evidence="5" id="KW-0804">Transcription</keyword>
<evidence type="ECO:0000256" key="2">
    <source>
        <dbReference type="ARBA" id="ARBA00023012"/>
    </source>
</evidence>
<dbReference type="PROSITE" id="PS50110">
    <property type="entry name" value="RESPONSE_REGULATORY"/>
    <property type="match status" value="1"/>
</dbReference>
<dbReference type="PROSITE" id="PS51755">
    <property type="entry name" value="OMPR_PHOB"/>
    <property type="match status" value="1"/>
</dbReference>
<evidence type="ECO:0000256" key="3">
    <source>
        <dbReference type="ARBA" id="ARBA00023015"/>
    </source>
</evidence>
<keyword evidence="11" id="KW-1185">Reference proteome</keyword>
<dbReference type="Proteomes" id="UP000093159">
    <property type="component" value="Unassembled WGS sequence"/>
</dbReference>
<dbReference type="Gene3D" id="1.10.10.10">
    <property type="entry name" value="Winged helix-like DNA-binding domain superfamily/Winged helix DNA-binding domain"/>
    <property type="match status" value="1"/>
</dbReference>
<comment type="caution">
    <text evidence="10">The sequence shown here is derived from an EMBL/GenBank/DDBJ whole genome shotgun (WGS) entry which is preliminary data.</text>
</comment>
<dbReference type="InterPro" id="IPR011006">
    <property type="entry name" value="CheY-like_superfamily"/>
</dbReference>
<evidence type="ECO:0000313" key="11">
    <source>
        <dbReference type="Proteomes" id="UP000093159"/>
    </source>
</evidence>
<accession>A0ABX2YED9</accession>
<gene>
    <name evidence="10" type="primary">mprA_2</name>
    <name evidence="10" type="ORF">AAX28_00735</name>
</gene>
<dbReference type="CDD" id="cd00156">
    <property type="entry name" value="REC"/>
    <property type="match status" value="1"/>
</dbReference>
<dbReference type="SMART" id="SM00862">
    <property type="entry name" value="Trans_reg_C"/>
    <property type="match status" value="1"/>
</dbReference>
<feature type="domain" description="Response regulatory" evidence="8">
    <location>
        <begin position="9"/>
        <end position="123"/>
    </location>
</feature>
<protein>
    <submittedName>
        <fullName evidence="10">Response regulator MprA</fullName>
    </submittedName>
</protein>
<reference evidence="10 11" key="1">
    <citation type="submission" date="2015-05" db="EMBL/GenBank/DDBJ databases">
        <authorList>
            <person name="Rovetto F."/>
            <person name="Cocolin L."/>
            <person name="Illeghems K."/>
            <person name="Van Nieuwerburgh F."/>
            <person name="Houf K."/>
        </authorList>
    </citation>
    <scope>NUCLEOTIDE SEQUENCE [LARGE SCALE GENOMIC DNA]</scope>
    <source>
        <strain evidence="10 11">117434</strain>
    </source>
</reference>
<dbReference type="PANTHER" id="PTHR48111:SF1">
    <property type="entry name" value="TWO-COMPONENT RESPONSE REGULATOR ORR33"/>
    <property type="match status" value="1"/>
</dbReference>
<organism evidence="10 11">
    <name type="scientific">Arcobacter porcinus</name>
    <dbReference type="NCBI Taxonomy" id="1935204"/>
    <lineage>
        <taxon>Bacteria</taxon>
        <taxon>Pseudomonadati</taxon>
        <taxon>Campylobacterota</taxon>
        <taxon>Epsilonproteobacteria</taxon>
        <taxon>Campylobacterales</taxon>
        <taxon>Arcobacteraceae</taxon>
        <taxon>Arcobacter</taxon>
    </lineage>
</organism>
<dbReference type="SUPFAM" id="SSF46894">
    <property type="entry name" value="C-terminal effector domain of the bipartite response regulators"/>
    <property type="match status" value="1"/>
</dbReference>
<dbReference type="Gene3D" id="3.40.50.2300">
    <property type="match status" value="1"/>
</dbReference>
<evidence type="ECO:0000313" key="10">
    <source>
        <dbReference type="EMBL" id="OCL93193.1"/>
    </source>
</evidence>
<evidence type="ECO:0000256" key="1">
    <source>
        <dbReference type="ARBA" id="ARBA00022553"/>
    </source>
</evidence>
<keyword evidence="3" id="KW-0805">Transcription regulation</keyword>
<feature type="modified residue" description="4-aspartylphosphate" evidence="6">
    <location>
        <position position="58"/>
    </location>
</feature>
<dbReference type="InterPro" id="IPR039420">
    <property type="entry name" value="WalR-like"/>
</dbReference>
<dbReference type="InterPro" id="IPR001867">
    <property type="entry name" value="OmpR/PhoB-type_DNA-bd"/>
</dbReference>
<proteinExistence type="predicted"/>
<dbReference type="SMART" id="SM00448">
    <property type="entry name" value="REC"/>
    <property type="match status" value="1"/>
</dbReference>
<evidence type="ECO:0000256" key="4">
    <source>
        <dbReference type="ARBA" id="ARBA00023125"/>
    </source>
</evidence>
<keyword evidence="4 7" id="KW-0238">DNA-binding</keyword>
<evidence type="ECO:0000256" key="7">
    <source>
        <dbReference type="PROSITE-ProRule" id="PRU01091"/>
    </source>
</evidence>
<dbReference type="InterPro" id="IPR016032">
    <property type="entry name" value="Sig_transdc_resp-reg_C-effctor"/>
</dbReference>
<dbReference type="SUPFAM" id="SSF52172">
    <property type="entry name" value="CheY-like"/>
    <property type="match status" value="1"/>
</dbReference>
<evidence type="ECO:0000259" key="8">
    <source>
        <dbReference type="PROSITE" id="PS50110"/>
    </source>
</evidence>
<feature type="domain" description="OmpR/PhoB-type" evidence="9">
    <location>
        <begin position="135"/>
        <end position="229"/>
    </location>
</feature>
<dbReference type="Pfam" id="PF00072">
    <property type="entry name" value="Response_reg"/>
    <property type="match status" value="1"/>
</dbReference>
<sequence>MINQERKFNLLYAEDDLELRDKVVYFIKDRFKNIYLASNGIEALEIYNKNKVDMLITDISMPKLTGIDLIKEIRKKDNKTPIIIITAQSDKNSLLEAIPLNLVRYIIKPFEITKNNLINVIDESIIRIKSTNNIEEFNLTEEIVYDYINKKFIFNNKKEKALTQNETLLFELLLENRNNLVSFEVIENSVFSDSIMTDSSLKNLLLRLRKKLLIDIIKTVRGMGLVLQIDR</sequence>
<dbReference type="RefSeq" id="WP_066178813.1">
    <property type="nucleotide sequence ID" value="NZ_LDIR01000001.1"/>
</dbReference>
<evidence type="ECO:0000259" key="9">
    <source>
        <dbReference type="PROSITE" id="PS51755"/>
    </source>
</evidence>
<dbReference type="InterPro" id="IPR036388">
    <property type="entry name" value="WH-like_DNA-bd_sf"/>
</dbReference>
<dbReference type="EMBL" id="LDIR01000001">
    <property type="protein sequence ID" value="OCL93193.1"/>
    <property type="molecule type" value="Genomic_DNA"/>
</dbReference>
<dbReference type="Pfam" id="PF00486">
    <property type="entry name" value="Trans_reg_C"/>
    <property type="match status" value="1"/>
</dbReference>
<feature type="DNA-binding region" description="OmpR/PhoB-type" evidence="7">
    <location>
        <begin position="135"/>
        <end position="229"/>
    </location>
</feature>
<dbReference type="PANTHER" id="PTHR48111">
    <property type="entry name" value="REGULATOR OF RPOS"/>
    <property type="match status" value="1"/>
</dbReference>
<keyword evidence="2" id="KW-0902">Two-component regulatory system</keyword>
<name>A0ABX2YED9_9BACT</name>
<evidence type="ECO:0000256" key="6">
    <source>
        <dbReference type="PROSITE-ProRule" id="PRU00169"/>
    </source>
</evidence>
<evidence type="ECO:0000256" key="5">
    <source>
        <dbReference type="ARBA" id="ARBA00023163"/>
    </source>
</evidence>
<keyword evidence="1 6" id="KW-0597">Phosphoprotein</keyword>